<dbReference type="AlphaFoldDB" id="A0A1G9Q4W4"/>
<dbReference type="InterPro" id="IPR024787">
    <property type="entry name" value="EcsC"/>
</dbReference>
<dbReference type="Proteomes" id="UP000199226">
    <property type="component" value="Unassembled WGS sequence"/>
</dbReference>
<evidence type="ECO:0000313" key="2">
    <source>
        <dbReference type="Proteomes" id="UP000199226"/>
    </source>
</evidence>
<keyword evidence="2" id="KW-1185">Reference proteome</keyword>
<dbReference type="OrthoDB" id="1705901at2"/>
<dbReference type="STRING" id="990371.SAMN05421813_105124"/>
<dbReference type="PANTHER" id="PTHR41260">
    <property type="entry name" value="PROTEIN ECSC"/>
    <property type="match status" value="1"/>
</dbReference>
<proteinExistence type="predicted"/>
<accession>A0A1G9Q4W4</accession>
<dbReference type="RefSeq" id="WP_090701499.1">
    <property type="nucleotide sequence ID" value="NZ_FNHH01000005.1"/>
</dbReference>
<dbReference type="PANTHER" id="PTHR41260:SF1">
    <property type="entry name" value="PROTEIN ECSC"/>
    <property type="match status" value="1"/>
</dbReference>
<dbReference type="EMBL" id="FNHH01000005">
    <property type="protein sequence ID" value="SDM06048.1"/>
    <property type="molecule type" value="Genomic_DNA"/>
</dbReference>
<protein>
    <submittedName>
        <fullName evidence="1">EcsC protein family protein</fullName>
    </submittedName>
</protein>
<dbReference type="Pfam" id="PF12787">
    <property type="entry name" value="EcsC"/>
    <property type="match status" value="1"/>
</dbReference>
<gene>
    <name evidence="1" type="ORF">SAMN05421813_105124</name>
</gene>
<name>A0A1G9Q4W4_9SPHI</name>
<reference evidence="2" key="1">
    <citation type="submission" date="2016-10" db="EMBL/GenBank/DDBJ databases">
        <authorList>
            <person name="Varghese N."/>
            <person name="Submissions S."/>
        </authorList>
    </citation>
    <scope>NUCLEOTIDE SEQUENCE [LARGE SCALE GENOMIC DNA]</scope>
    <source>
        <strain evidence="2">DSM 24536</strain>
    </source>
</reference>
<organism evidence="1 2">
    <name type="scientific">Daejeonella rubra</name>
    <dbReference type="NCBI Taxonomy" id="990371"/>
    <lineage>
        <taxon>Bacteria</taxon>
        <taxon>Pseudomonadati</taxon>
        <taxon>Bacteroidota</taxon>
        <taxon>Sphingobacteriia</taxon>
        <taxon>Sphingobacteriales</taxon>
        <taxon>Sphingobacteriaceae</taxon>
        <taxon>Daejeonella</taxon>
    </lineage>
</organism>
<sequence>MLPYEIKAYKELEHWKLKIQKKPSILDKLAKGMQSRLNNLIPEKVHNAITIAIEKMVKAVLFGAKYITKEAREDSSLQLREAFVKERIEFYRKTASAEGAVTGAGGFLLGLAEFPILIGIKMKLLFDIAALYGYDVKDYKERLYILHIFQLAFSSQQGRNQVFKRMSDWDSYVKSLPEDVEHFDWRTFQQEYRDYIDLAKMAQLIPVIGAAVGAIVNYKLINKLGETAMNCYRMRKVSPLKILNSGNKNLTRNR</sequence>
<evidence type="ECO:0000313" key="1">
    <source>
        <dbReference type="EMBL" id="SDM06048.1"/>
    </source>
</evidence>